<feature type="domain" description="TNase-like" evidence="1">
    <location>
        <begin position="30"/>
        <end position="145"/>
    </location>
</feature>
<protein>
    <submittedName>
        <fullName evidence="2">Thermonuclease family protein</fullName>
    </submittedName>
</protein>
<evidence type="ECO:0000313" key="2">
    <source>
        <dbReference type="EMBL" id="GAA3853350.1"/>
    </source>
</evidence>
<comment type="caution">
    <text evidence="2">The sequence shown here is derived from an EMBL/GenBank/DDBJ whole genome shotgun (WGS) entry which is preliminary data.</text>
</comment>
<dbReference type="PROSITE" id="PS50830">
    <property type="entry name" value="TNASE_3"/>
    <property type="match status" value="1"/>
</dbReference>
<proteinExistence type="predicted"/>
<dbReference type="SUPFAM" id="SSF50199">
    <property type="entry name" value="Staphylococcal nuclease"/>
    <property type="match status" value="1"/>
</dbReference>
<dbReference type="PANTHER" id="PTHR12302">
    <property type="entry name" value="EBNA2 BINDING PROTEIN P100"/>
    <property type="match status" value="1"/>
</dbReference>
<dbReference type="EMBL" id="BAABDF010000001">
    <property type="protein sequence ID" value="GAA3853350.1"/>
    <property type="molecule type" value="Genomic_DNA"/>
</dbReference>
<dbReference type="SMART" id="SM00318">
    <property type="entry name" value="SNc"/>
    <property type="match status" value="1"/>
</dbReference>
<evidence type="ECO:0000313" key="3">
    <source>
        <dbReference type="Proteomes" id="UP001399917"/>
    </source>
</evidence>
<sequence length="225" mass="23940">MAALAVLAVSACVPDDAPNATPVDVSGSAHVIDGDTLDLDGTRIRLFAIDAPELSQSCSDAAGRTWDCGTWSKAVLKSLTTSETICEARDIDRYGRTVAVCTSGGIDVGRALVREGAAFAYTRYSTIYAKDENNARAEALGVWQGDAQRPDVVRAQARDLAKGAAPSTSNPSECVIKGNISQSGRIYHLPGSRSYDKTRISTRHGERWFCSEAEARAAGWRGING</sequence>
<organism evidence="2 3">
    <name type="scientific">Celeribacter arenosi</name>
    <dbReference type="NCBI Taxonomy" id="792649"/>
    <lineage>
        <taxon>Bacteria</taxon>
        <taxon>Pseudomonadati</taxon>
        <taxon>Pseudomonadota</taxon>
        <taxon>Alphaproteobacteria</taxon>
        <taxon>Rhodobacterales</taxon>
        <taxon>Roseobacteraceae</taxon>
        <taxon>Celeribacter</taxon>
    </lineage>
</organism>
<dbReference type="Pfam" id="PF00565">
    <property type="entry name" value="SNase"/>
    <property type="match status" value="1"/>
</dbReference>
<name>A0ABP7JSJ4_9RHOB</name>
<dbReference type="Gene3D" id="2.40.50.90">
    <property type="match status" value="1"/>
</dbReference>
<accession>A0ABP7JSJ4</accession>
<dbReference type="InterPro" id="IPR035437">
    <property type="entry name" value="SNase_OB-fold_sf"/>
</dbReference>
<gene>
    <name evidence="2" type="ORF">GCM10022404_00860</name>
</gene>
<dbReference type="PANTHER" id="PTHR12302:SF26">
    <property type="entry name" value="BLR1266 PROTEIN"/>
    <property type="match status" value="1"/>
</dbReference>
<dbReference type="InterPro" id="IPR016071">
    <property type="entry name" value="Staphylococal_nuclease_OB-fold"/>
</dbReference>
<evidence type="ECO:0000259" key="1">
    <source>
        <dbReference type="PROSITE" id="PS50830"/>
    </source>
</evidence>
<reference evidence="3" key="1">
    <citation type="journal article" date="2019" name="Int. J. Syst. Evol. Microbiol.">
        <title>The Global Catalogue of Microorganisms (GCM) 10K type strain sequencing project: providing services to taxonomists for standard genome sequencing and annotation.</title>
        <authorList>
            <consortium name="The Broad Institute Genomics Platform"/>
            <consortium name="The Broad Institute Genome Sequencing Center for Infectious Disease"/>
            <person name="Wu L."/>
            <person name="Ma J."/>
        </authorList>
    </citation>
    <scope>NUCLEOTIDE SEQUENCE [LARGE SCALE GENOMIC DNA]</scope>
    <source>
        <strain evidence="3">JCM 17190</strain>
    </source>
</reference>
<keyword evidence="3" id="KW-1185">Reference proteome</keyword>
<dbReference type="Proteomes" id="UP001399917">
    <property type="component" value="Unassembled WGS sequence"/>
</dbReference>